<dbReference type="STRING" id="1408189.CLAC_03465"/>
<proteinExistence type="predicted"/>
<dbReference type="EMBL" id="CP006841">
    <property type="protein sequence ID" value="ALA66929.1"/>
    <property type="molecule type" value="Genomic_DNA"/>
</dbReference>
<organism evidence="2 3">
    <name type="scientific">Corynebacterium lactis RW2-5</name>
    <dbReference type="NCBI Taxonomy" id="1408189"/>
    <lineage>
        <taxon>Bacteria</taxon>
        <taxon>Bacillati</taxon>
        <taxon>Actinomycetota</taxon>
        <taxon>Actinomycetes</taxon>
        <taxon>Mycobacteriales</taxon>
        <taxon>Corynebacteriaceae</taxon>
        <taxon>Corynebacterium</taxon>
    </lineage>
</organism>
<evidence type="ECO:0000313" key="2">
    <source>
        <dbReference type="EMBL" id="ALA66929.1"/>
    </source>
</evidence>
<dbReference type="RefSeq" id="WP_053411697.1">
    <property type="nucleotide sequence ID" value="NZ_CP006841.1"/>
</dbReference>
<evidence type="ECO:0000256" key="1">
    <source>
        <dbReference type="SAM" id="MobiDB-lite"/>
    </source>
</evidence>
<accession>A0A0K2GYR8</accession>
<feature type="region of interest" description="Disordered" evidence="1">
    <location>
        <begin position="95"/>
        <end position="114"/>
    </location>
</feature>
<dbReference type="AlphaFoldDB" id="A0A0K2GYR8"/>
<protein>
    <submittedName>
        <fullName evidence="2">Uncharacterized protein</fullName>
    </submittedName>
</protein>
<dbReference type="OrthoDB" id="4466890at2"/>
<name>A0A0K2GYR8_9CORY</name>
<gene>
    <name evidence="2" type="ORF">CLAC_03465</name>
</gene>
<dbReference type="Proteomes" id="UP000058446">
    <property type="component" value="Chromosome"/>
</dbReference>
<evidence type="ECO:0000313" key="3">
    <source>
        <dbReference type="Proteomes" id="UP000058446"/>
    </source>
</evidence>
<sequence length="114" mass="13102">MWHVDLGALVDGLQDWSLTDENIARLVDREDYWLNSEYAQWTTDPNDPEVVADRERRRRAGVKPPPVPLLRPVARRPRRQQVELEEAFIERVTSAGAQVSRKASLSELRAARGK</sequence>
<reference evidence="2 3" key="1">
    <citation type="submission" date="2013-10" db="EMBL/GenBank/DDBJ databases">
        <title>Complete genome sequence of Corynebacterium lactis DSM 45799(T), isolated from raw cow milk.</title>
        <authorList>
            <person name="Ruckert C."/>
            <person name="Albersmeier A."/>
            <person name="Lipski A."/>
            <person name="Kalinowski J."/>
        </authorList>
    </citation>
    <scope>NUCLEOTIDE SEQUENCE [LARGE SCALE GENOMIC DNA]</scope>
    <source>
        <strain evidence="2 3">RW2-5</strain>
    </source>
</reference>
<dbReference type="PATRIC" id="fig|1408189.4.peg.693"/>
<keyword evidence="3" id="KW-1185">Reference proteome</keyword>
<dbReference type="KEGG" id="clw:CLAC_03465"/>